<dbReference type="EMBL" id="QKWP01000052">
    <property type="protein sequence ID" value="RIB28905.1"/>
    <property type="molecule type" value="Genomic_DNA"/>
</dbReference>
<proteinExistence type="predicted"/>
<organism evidence="1 2">
    <name type="scientific">Gigaspora rosea</name>
    <dbReference type="NCBI Taxonomy" id="44941"/>
    <lineage>
        <taxon>Eukaryota</taxon>
        <taxon>Fungi</taxon>
        <taxon>Fungi incertae sedis</taxon>
        <taxon>Mucoromycota</taxon>
        <taxon>Glomeromycotina</taxon>
        <taxon>Glomeromycetes</taxon>
        <taxon>Diversisporales</taxon>
        <taxon>Gigasporaceae</taxon>
        <taxon>Gigaspora</taxon>
    </lineage>
</organism>
<evidence type="ECO:0000313" key="2">
    <source>
        <dbReference type="Proteomes" id="UP000266673"/>
    </source>
</evidence>
<dbReference type="Proteomes" id="UP000266673">
    <property type="component" value="Unassembled WGS sequence"/>
</dbReference>
<keyword evidence="2" id="KW-1185">Reference proteome</keyword>
<dbReference type="AlphaFoldDB" id="A0A397W2A8"/>
<name>A0A397W2A8_9GLOM</name>
<sequence>MSHASENGQKRRKFTGRSVSFATTASVHEYYKDDAANGLPATSNWNNDMPSQI</sequence>
<comment type="caution">
    <text evidence="1">The sequence shown here is derived from an EMBL/GenBank/DDBJ whole genome shotgun (WGS) entry which is preliminary data.</text>
</comment>
<reference evidence="1 2" key="1">
    <citation type="submission" date="2018-06" db="EMBL/GenBank/DDBJ databases">
        <title>Comparative genomics reveals the genomic features of Rhizophagus irregularis, R. cerebriforme, R. diaphanum and Gigaspora rosea, and their symbiotic lifestyle signature.</title>
        <authorList>
            <person name="Morin E."/>
            <person name="San Clemente H."/>
            <person name="Chen E.C.H."/>
            <person name="De La Providencia I."/>
            <person name="Hainaut M."/>
            <person name="Kuo A."/>
            <person name="Kohler A."/>
            <person name="Murat C."/>
            <person name="Tang N."/>
            <person name="Roy S."/>
            <person name="Loubradou J."/>
            <person name="Henrissat B."/>
            <person name="Grigoriev I.V."/>
            <person name="Corradi N."/>
            <person name="Roux C."/>
            <person name="Martin F.M."/>
        </authorList>
    </citation>
    <scope>NUCLEOTIDE SEQUENCE [LARGE SCALE GENOMIC DNA]</scope>
    <source>
        <strain evidence="1 2">DAOM 194757</strain>
    </source>
</reference>
<evidence type="ECO:0000313" key="1">
    <source>
        <dbReference type="EMBL" id="RIB28905.1"/>
    </source>
</evidence>
<protein>
    <submittedName>
        <fullName evidence="1">Uncharacterized protein</fullName>
    </submittedName>
</protein>
<accession>A0A397W2A8</accession>
<gene>
    <name evidence="1" type="ORF">C2G38_2156722</name>
</gene>